<accession>A0A1I3HNN0</accession>
<name>A0A1I3HNN0_9HYPH</name>
<gene>
    <name evidence="1" type="ORF">SAMN03080618_00276</name>
</gene>
<dbReference type="STRING" id="1121003.SAMN03080618_00276"/>
<dbReference type="EMBL" id="FORF01000001">
    <property type="protein sequence ID" value="SFI37197.1"/>
    <property type="molecule type" value="Genomic_DNA"/>
</dbReference>
<organism evidence="1 2">
    <name type="scientific">Aquamicrobium aerolatum DSM 21857</name>
    <dbReference type="NCBI Taxonomy" id="1121003"/>
    <lineage>
        <taxon>Bacteria</taxon>
        <taxon>Pseudomonadati</taxon>
        <taxon>Pseudomonadota</taxon>
        <taxon>Alphaproteobacteria</taxon>
        <taxon>Hyphomicrobiales</taxon>
        <taxon>Phyllobacteriaceae</taxon>
        <taxon>Aerobium</taxon>
    </lineage>
</organism>
<evidence type="ECO:0000313" key="2">
    <source>
        <dbReference type="Proteomes" id="UP000242763"/>
    </source>
</evidence>
<dbReference type="AlphaFoldDB" id="A0A1I3HNN0"/>
<keyword evidence="2" id="KW-1185">Reference proteome</keyword>
<evidence type="ECO:0000313" key="1">
    <source>
        <dbReference type="EMBL" id="SFI37197.1"/>
    </source>
</evidence>
<protein>
    <submittedName>
        <fullName evidence="1">Uncharacterized protein</fullName>
    </submittedName>
</protein>
<dbReference type="Proteomes" id="UP000242763">
    <property type="component" value="Unassembled WGS sequence"/>
</dbReference>
<reference evidence="2" key="1">
    <citation type="submission" date="2016-10" db="EMBL/GenBank/DDBJ databases">
        <authorList>
            <person name="Varghese N."/>
            <person name="Submissions S."/>
        </authorList>
    </citation>
    <scope>NUCLEOTIDE SEQUENCE [LARGE SCALE GENOMIC DNA]</scope>
    <source>
        <strain evidence="2">DSM 21857</strain>
    </source>
</reference>
<sequence length="94" mass="10008">MLALAVIVMAGTTGAVDLPAVQHDQRVEQAAAAIVARRMGDLRGGLDLGFRAEASQPARAARHSQRIKRQPRAGVWRDGLAVAIEKKTTVSPNL</sequence>
<proteinExistence type="predicted"/>